<organism evidence="3 4">
    <name type="scientific">Heterorhabditis bacteriophora</name>
    <name type="common">Entomopathogenic nematode worm</name>
    <dbReference type="NCBI Taxonomy" id="37862"/>
    <lineage>
        <taxon>Eukaryota</taxon>
        <taxon>Metazoa</taxon>
        <taxon>Ecdysozoa</taxon>
        <taxon>Nematoda</taxon>
        <taxon>Chromadorea</taxon>
        <taxon>Rhabditida</taxon>
        <taxon>Rhabditina</taxon>
        <taxon>Rhabditomorpha</taxon>
        <taxon>Strongyloidea</taxon>
        <taxon>Heterorhabditidae</taxon>
        <taxon>Heterorhabditis</taxon>
    </lineage>
</organism>
<dbReference type="GO" id="GO:0005886">
    <property type="term" value="C:plasma membrane"/>
    <property type="evidence" value="ECO:0007669"/>
    <property type="project" value="TreeGrafter"/>
</dbReference>
<protein>
    <submittedName>
        <fullName evidence="4">MARVEL domain-containing protein</fullName>
    </submittedName>
</protein>
<dbReference type="Proteomes" id="UP000095283">
    <property type="component" value="Unplaced"/>
</dbReference>
<evidence type="ECO:0000256" key="2">
    <source>
        <dbReference type="SAM" id="Phobius"/>
    </source>
</evidence>
<sequence>MGRRGQENTAGVTRGMEKTKGGDILSEPIRVKGVGHDECFNRIPYASLMATLMCFMGVVLFSVMVTWGFNATAEQTRPNFLHSIGCYYVTFCLLFLAVGFTATGATREEMYKGTFSMTKAELYIYIYIYYFTNCIVLLYNVVQPILMSRGFQLFCWLFIMAVCSILCFVYFTFDDLCYSMTAFTEADCIDLGVFITLFKSFNSDLRICGGDAQQFCALSSTARSWYIVGWIGSCIVLLGLTMFIAIHAANYAHVGNANRYVELRDLAMEGIPTPPSIPSQRLKYGDERNLRYAHEMARKEENSWNRGSRYGVSSSRLADQMSDSVSQYAYGRKLSGRSSVSTVSLGNVLERCAAALEELRTLNELIGSEADEVKKGLRSIDTQLKMIDNIWENIDNTVRFVAQQQSDIGELYIYIYIYIYIYNMGV</sequence>
<name>A0A1I7XBN6_HETBA</name>
<keyword evidence="2" id="KW-0472">Membrane</keyword>
<keyword evidence="2" id="KW-1133">Transmembrane helix</keyword>
<dbReference type="WBParaSite" id="Hba_14932">
    <property type="protein sequence ID" value="Hba_14932"/>
    <property type="gene ID" value="Hba_14932"/>
</dbReference>
<feature type="transmembrane region" description="Helical" evidence="2">
    <location>
        <begin position="80"/>
        <end position="102"/>
    </location>
</feature>
<dbReference type="GO" id="GO:0031175">
    <property type="term" value="P:neuron projection development"/>
    <property type="evidence" value="ECO:0007669"/>
    <property type="project" value="TreeGrafter"/>
</dbReference>
<accession>A0A1I7XBN6</accession>
<dbReference type="PANTHER" id="PTHR11683:SF12">
    <property type="entry name" value="M6, ISOFORM F"/>
    <property type="match status" value="1"/>
</dbReference>
<evidence type="ECO:0000256" key="1">
    <source>
        <dbReference type="SAM" id="MobiDB-lite"/>
    </source>
</evidence>
<keyword evidence="2" id="KW-0812">Transmembrane</keyword>
<feature type="transmembrane region" description="Helical" evidence="2">
    <location>
        <begin position="227"/>
        <end position="249"/>
    </location>
</feature>
<feature type="transmembrane region" description="Helical" evidence="2">
    <location>
        <begin position="45"/>
        <end position="68"/>
    </location>
</feature>
<proteinExistence type="predicted"/>
<reference evidence="4" key="1">
    <citation type="submission" date="2016-11" db="UniProtKB">
        <authorList>
            <consortium name="WormBaseParasite"/>
        </authorList>
    </citation>
    <scope>IDENTIFICATION</scope>
</reference>
<dbReference type="Pfam" id="PF01275">
    <property type="entry name" value="Myelin_PLP"/>
    <property type="match status" value="2"/>
</dbReference>
<evidence type="ECO:0000313" key="4">
    <source>
        <dbReference type="WBParaSite" id="Hba_14932"/>
    </source>
</evidence>
<keyword evidence="3" id="KW-1185">Reference proteome</keyword>
<dbReference type="PANTHER" id="PTHR11683">
    <property type="entry name" value="MYELIN PROTEOLIPID"/>
    <property type="match status" value="1"/>
</dbReference>
<feature type="transmembrane region" description="Helical" evidence="2">
    <location>
        <begin position="122"/>
        <end position="141"/>
    </location>
</feature>
<evidence type="ECO:0000313" key="3">
    <source>
        <dbReference type="Proteomes" id="UP000095283"/>
    </source>
</evidence>
<dbReference type="AlphaFoldDB" id="A0A1I7XBN6"/>
<feature type="transmembrane region" description="Helical" evidence="2">
    <location>
        <begin position="153"/>
        <end position="173"/>
    </location>
</feature>
<feature type="region of interest" description="Disordered" evidence="1">
    <location>
        <begin position="1"/>
        <end position="20"/>
    </location>
</feature>
<dbReference type="InterPro" id="IPR001614">
    <property type="entry name" value="Myelin_PLP"/>
</dbReference>